<dbReference type="OrthoDB" id="8831at2157"/>
<comment type="function">
    <text evidence="5 6">Activates the tRNA-splicing ligase complex by facilitating the enzymatic turnover of catalytic subunit RtcB. Acts by promoting the guanylylation of RtcB, a key intermediate step in tRNA ligation. Can also alter the NTP specificity of RtcB such that ATP, dGTP or ITP is used efficiently.</text>
</comment>
<evidence type="ECO:0000313" key="8">
    <source>
        <dbReference type="EMBL" id="BDR93390.1"/>
    </source>
</evidence>
<reference evidence="8" key="4">
    <citation type="journal article" date="2023" name="Microbiol. Resour. Announc.">
        <title>Complete Genome Sequence of Vulcanisaeta souniana Strain IC-059, a Hyperthermophilic Archaeon Isolated from Hot Spring Water in Japan.</title>
        <authorList>
            <person name="Kato S."/>
            <person name="Itoh T."/>
            <person name="Wu L."/>
            <person name="Ma J."/>
            <person name="Ohkuma M."/>
        </authorList>
    </citation>
    <scope>NUCLEOTIDE SEQUENCE</scope>
    <source>
        <strain evidence="8">JCM 11219</strain>
    </source>
</reference>
<evidence type="ECO:0000259" key="7">
    <source>
        <dbReference type="Pfam" id="PF01951"/>
    </source>
</evidence>
<keyword evidence="2 6" id="KW-0819">tRNA processing</keyword>
<reference evidence="9" key="1">
    <citation type="journal article" date="2014" name="Int. J. Syst. Evol. Microbiol.">
        <title>Complete genome sequence of Corynebacterium casei LMG S-19264T (=DSM 44701T), isolated from a smear-ripened cheese.</title>
        <authorList>
            <consortium name="US DOE Joint Genome Institute (JGI-PGF)"/>
            <person name="Walter F."/>
            <person name="Albersmeier A."/>
            <person name="Kalinowski J."/>
            <person name="Ruckert C."/>
        </authorList>
    </citation>
    <scope>NUCLEOTIDE SEQUENCE</scope>
    <source>
        <strain evidence="9">JCM 11219</strain>
    </source>
</reference>
<evidence type="ECO:0000313" key="9">
    <source>
        <dbReference type="EMBL" id="GGI76793.1"/>
    </source>
</evidence>
<dbReference type="HAMAP" id="MF_01222">
    <property type="entry name" value="Archease_arch"/>
    <property type="match status" value="1"/>
</dbReference>
<dbReference type="InterPro" id="IPR036820">
    <property type="entry name" value="Archease_dom_sf"/>
</dbReference>
<evidence type="ECO:0000256" key="2">
    <source>
        <dbReference type="ARBA" id="ARBA00022694"/>
    </source>
</evidence>
<dbReference type="InterPro" id="IPR022952">
    <property type="entry name" value="Archease_arc"/>
</dbReference>
<keyword evidence="3 6" id="KW-0479">Metal-binding</keyword>
<dbReference type="Pfam" id="PF01951">
    <property type="entry name" value="Archease"/>
    <property type="match status" value="1"/>
</dbReference>
<protein>
    <recommendedName>
        <fullName evidence="6">Protein archease</fullName>
    </recommendedName>
</protein>
<comment type="similarity">
    <text evidence="1 6">Belongs to the archease family.</text>
</comment>
<dbReference type="EMBL" id="AP026830">
    <property type="protein sequence ID" value="BDR93390.1"/>
    <property type="molecule type" value="Genomic_DNA"/>
</dbReference>
<evidence type="ECO:0000313" key="11">
    <source>
        <dbReference type="Proteomes" id="UP001060771"/>
    </source>
</evidence>
<keyword evidence="4 6" id="KW-0106">Calcium</keyword>
<name>A0A830E2V7_9CREN</name>
<reference evidence="11" key="3">
    <citation type="submission" date="2022-09" db="EMBL/GenBank/DDBJ databases">
        <title>Complete genome sequence of Vulcanisaeta souniana.</title>
        <authorList>
            <person name="Kato S."/>
            <person name="Itoh T."/>
            <person name="Ohkuma M."/>
        </authorList>
    </citation>
    <scope>NUCLEOTIDE SEQUENCE [LARGE SCALE GENOMIC DNA]</scope>
    <source>
        <strain evidence="11">JCM 11219</strain>
    </source>
</reference>
<feature type="domain" description="Archease" evidence="7">
    <location>
        <begin position="9"/>
        <end position="148"/>
    </location>
</feature>
<evidence type="ECO:0000256" key="3">
    <source>
        <dbReference type="ARBA" id="ARBA00022723"/>
    </source>
</evidence>
<dbReference type="EMBL" id="BMNM01000004">
    <property type="protein sequence ID" value="GGI76793.1"/>
    <property type="molecule type" value="Genomic_DNA"/>
</dbReference>
<dbReference type="Proteomes" id="UP001060771">
    <property type="component" value="Chromosome"/>
</dbReference>
<gene>
    <name evidence="9" type="ORF">GCM10007112_11960</name>
    <name evidence="8" type="ORF">Vsou_24830</name>
</gene>
<organism evidence="9 10">
    <name type="scientific">Vulcanisaeta souniana JCM 11219</name>
    <dbReference type="NCBI Taxonomy" id="1293586"/>
    <lineage>
        <taxon>Archaea</taxon>
        <taxon>Thermoproteota</taxon>
        <taxon>Thermoprotei</taxon>
        <taxon>Thermoproteales</taxon>
        <taxon>Thermoproteaceae</taxon>
        <taxon>Vulcanisaeta</taxon>
    </lineage>
</organism>
<keyword evidence="11" id="KW-1185">Reference proteome</keyword>
<evidence type="ECO:0000256" key="5">
    <source>
        <dbReference type="ARBA" id="ARBA00024970"/>
    </source>
</evidence>
<proteinExistence type="inferred from homology"/>
<reference evidence="9" key="2">
    <citation type="submission" date="2020-09" db="EMBL/GenBank/DDBJ databases">
        <authorList>
            <person name="Sun Q."/>
            <person name="Ohkuma M."/>
        </authorList>
    </citation>
    <scope>NUCLEOTIDE SEQUENCE</scope>
    <source>
        <strain evidence="9">JCM 11219</strain>
    </source>
</reference>
<dbReference type="InterPro" id="IPR002804">
    <property type="entry name" value="Archease"/>
</dbReference>
<feature type="binding site" evidence="6">
    <location>
        <position position="147"/>
    </location>
    <ligand>
        <name>Ca(2+)</name>
        <dbReference type="ChEBI" id="CHEBI:29108"/>
    </ligand>
</feature>
<evidence type="ECO:0000313" key="10">
    <source>
        <dbReference type="Proteomes" id="UP000657075"/>
    </source>
</evidence>
<evidence type="ECO:0000256" key="4">
    <source>
        <dbReference type="ARBA" id="ARBA00022837"/>
    </source>
</evidence>
<dbReference type="RefSeq" id="WP_188603131.1">
    <property type="nucleotide sequence ID" value="NZ_AP026830.1"/>
</dbReference>
<dbReference type="SUPFAM" id="SSF69819">
    <property type="entry name" value="MTH1598-like"/>
    <property type="match status" value="1"/>
</dbReference>
<dbReference type="PANTHER" id="PTHR12682:SF11">
    <property type="entry name" value="PROTEIN ARCHEASE"/>
    <property type="match status" value="1"/>
</dbReference>
<dbReference type="NCBIfam" id="NF001617">
    <property type="entry name" value="PRK00407.1"/>
    <property type="match status" value="1"/>
</dbReference>
<evidence type="ECO:0000256" key="1">
    <source>
        <dbReference type="ARBA" id="ARBA00007963"/>
    </source>
</evidence>
<dbReference type="PANTHER" id="PTHR12682">
    <property type="entry name" value="ARCHEASE"/>
    <property type="match status" value="1"/>
</dbReference>
<feature type="binding site" evidence="6">
    <location>
        <position position="17"/>
    </location>
    <ligand>
        <name>Ca(2+)</name>
        <dbReference type="ChEBI" id="CHEBI:29108"/>
    </ligand>
</feature>
<sequence length="148" mass="17212">MQCQLPTRYEYGEHTADITVIAYGCTLEDAFKNAALGVAGLTYYIDRVEPREFVEVNVDGEDLEQLLFNWIDEFIYLFDGRKFAYGDYFREVSIEGNGPYRVKATVGGEHFDIDKHGYRGLIVKAMTYNMMEIRKVDSYWRLTFVVDI</sequence>
<dbReference type="GO" id="GO:0006388">
    <property type="term" value="P:tRNA splicing, via endonucleolytic cleavage and ligation"/>
    <property type="evidence" value="ECO:0007669"/>
    <property type="project" value="UniProtKB-UniRule"/>
</dbReference>
<accession>A0A830E2V7</accession>
<dbReference type="InterPro" id="IPR023572">
    <property type="entry name" value="Archease_dom"/>
</dbReference>
<dbReference type="GeneID" id="76208023"/>
<feature type="binding site" evidence="6">
    <location>
        <position position="148"/>
    </location>
    <ligand>
        <name>Ca(2+)</name>
        <dbReference type="ChEBI" id="CHEBI:29108"/>
    </ligand>
</feature>
<dbReference type="GO" id="GO:0005509">
    <property type="term" value="F:calcium ion binding"/>
    <property type="evidence" value="ECO:0007669"/>
    <property type="project" value="UniProtKB-UniRule"/>
</dbReference>
<dbReference type="Gene3D" id="3.55.10.10">
    <property type="entry name" value="Archease domain"/>
    <property type="match status" value="1"/>
</dbReference>
<dbReference type="AlphaFoldDB" id="A0A830E2V7"/>
<evidence type="ECO:0000256" key="6">
    <source>
        <dbReference type="HAMAP-Rule" id="MF_01222"/>
    </source>
</evidence>
<dbReference type="Proteomes" id="UP000657075">
    <property type="component" value="Unassembled WGS sequence"/>
</dbReference>